<evidence type="ECO:0000313" key="2">
    <source>
        <dbReference type="Proteomes" id="UP001602119"/>
    </source>
</evidence>
<dbReference type="RefSeq" id="WP_387341356.1">
    <property type="nucleotide sequence ID" value="NZ_JBIAXI010000004.1"/>
</dbReference>
<dbReference type="Proteomes" id="UP001602119">
    <property type="component" value="Unassembled WGS sequence"/>
</dbReference>
<name>A0ABW6V4U2_MICFU</name>
<accession>A0ABW6V4U2</accession>
<organism evidence="1 2">
    <name type="scientific">Microtetraspora fusca</name>
    <dbReference type="NCBI Taxonomy" id="1997"/>
    <lineage>
        <taxon>Bacteria</taxon>
        <taxon>Bacillati</taxon>
        <taxon>Actinomycetota</taxon>
        <taxon>Actinomycetes</taxon>
        <taxon>Streptosporangiales</taxon>
        <taxon>Streptosporangiaceae</taxon>
        <taxon>Microtetraspora</taxon>
    </lineage>
</organism>
<gene>
    <name evidence="1" type="ORF">ACFY05_08665</name>
</gene>
<sequence>MIKSLVVWTEEHQQEISTARTAYDERAAEEERLLQAPAALPR</sequence>
<reference evidence="1 2" key="1">
    <citation type="submission" date="2024-10" db="EMBL/GenBank/DDBJ databases">
        <title>The Natural Products Discovery Center: Release of the First 8490 Sequenced Strains for Exploring Actinobacteria Biosynthetic Diversity.</title>
        <authorList>
            <person name="Kalkreuter E."/>
            <person name="Kautsar S.A."/>
            <person name="Yang D."/>
            <person name="Bader C.D."/>
            <person name="Teijaro C.N."/>
            <person name="Fluegel L."/>
            <person name="Davis C.M."/>
            <person name="Simpson J.R."/>
            <person name="Lauterbach L."/>
            <person name="Steele A.D."/>
            <person name="Gui C."/>
            <person name="Meng S."/>
            <person name="Li G."/>
            <person name="Viehrig K."/>
            <person name="Ye F."/>
            <person name="Su P."/>
            <person name="Kiefer A.F."/>
            <person name="Nichols A."/>
            <person name="Cepeda A.J."/>
            <person name="Yan W."/>
            <person name="Fan B."/>
            <person name="Jiang Y."/>
            <person name="Adhikari A."/>
            <person name="Zheng C.-J."/>
            <person name="Schuster L."/>
            <person name="Cowan T.M."/>
            <person name="Smanski M.J."/>
            <person name="Chevrette M.G."/>
            <person name="De Carvalho L.P.S."/>
            <person name="Shen B."/>
        </authorList>
    </citation>
    <scope>NUCLEOTIDE SEQUENCE [LARGE SCALE GENOMIC DNA]</scope>
    <source>
        <strain evidence="1 2">NPDC001281</strain>
    </source>
</reference>
<protein>
    <submittedName>
        <fullName evidence="1">Uncharacterized protein</fullName>
    </submittedName>
</protein>
<comment type="caution">
    <text evidence="1">The sequence shown here is derived from an EMBL/GenBank/DDBJ whole genome shotgun (WGS) entry which is preliminary data.</text>
</comment>
<evidence type="ECO:0000313" key="1">
    <source>
        <dbReference type="EMBL" id="MFF4772914.1"/>
    </source>
</evidence>
<dbReference type="EMBL" id="JBIAXI010000004">
    <property type="protein sequence ID" value="MFF4772914.1"/>
    <property type="molecule type" value="Genomic_DNA"/>
</dbReference>
<proteinExistence type="predicted"/>
<keyword evidence="2" id="KW-1185">Reference proteome</keyword>